<reference evidence="2 4" key="2">
    <citation type="journal article" date="2014" name="BMC Genomics">
        <title>An improved genome release (version Mt4.0) for the model legume Medicago truncatula.</title>
        <authorList>
            <person name="Tang H."/>
            <person name="Krishnakumar V."/>
            <person name="Bidwell S."/>
            <person name="Rosen B."/>
            <person name="Chan A."/>
            <person name="Zhou S."/>
            <person name="Gentzbittel L."/>
            <person name="Childs K.L."/>
            <person name="Yandell M."/>
            <person name="Gundlach H."/>
            <person name="Mayer K.F."/>
            <person name="Schwartz D.C."/>
            <person name="Town C.D."/>
        </authorList>
    </citation>
    <scope>GENOME REANNOTATION</scope>
    <source>
        <strain evidence="2">A17</strain>
        <strain evidence="3 4">cv. Jemalong A17</strain>
    </source>
</reference>
<evidence type="ECO:0000313" key="4">
    <source>
        <dbReference type="Proteomes" id="UP000002051"/>
    </source>
</evidence>
<reference evidence="2 4" key="1">
    <citation type="journal article" date="2011" name="Nature">
        <title>The Medicago genome provides insight into the evolution of rhizobial symbioses.</title>
        <authorList>
            <person name="Young N.D."/>
            <person name="Debelle F."/>
            <person name="Oldroyd G.E."/>
            <person name="Geurts R."/>
            <person name="Cannon S.B."/>
            <person name="Udvardi M.K."/>
            <person name="Benedito V.A."/>
            <person name="Mayer K.F."/>
            <person name="Gouzy J."/>
            <person name="Schoof H."/>
            <person name="Van de Peer Y."/>
            <person name="Proost S."/>
            <person name="Cook D.R."/>
            <person name="Meyers B.C."/>
            <person name="Spannagl M."/>
            <person name="Cheung F."/>
            <person name="De Mita S."/>
            <person name="Krishnakumar V."/>
            <person name="Gundlach H."/>
            <person name="Zhou S."/>
            <person name="Mudge J."/>
            <person name="Bharti A.K."/>
            <person name="Murray J.D."/>
            <person name="Naoumkina M.A."/>
            <person name="Rosen B."/>
            <person name="Silverstein K.A."/>
            <person name="Tang H."/>
            <person name="Rombauts S."/>
            <person name="Zhao P.X."/>
            <person name="Zhou P."/>
            <person name="Barbe V."/>
            <person name="Bardou P."/>
            <person name="Bechner M."/>
            <person name="Bellec A."/>
            <person name="Berger A."/>
            <person name="Berges H."/>
            <person name="Bidwell S."/>
            <person name="Bisseling T."/>
            <person name="Choisne N."/>
            <person name="Couloux A."/>
            <person name="Denny R."/>
            <person name="Deshpande S."/>
            <person name="Dai X."/>
            <person name="Doyle J.J."/>
            <person name="Dudez A.M."/>
            <person name="Farmer A.D."/>
            <person name="Fouteau S."/>
            <person name="Franken C."/>
            <person name="Gibelin C."/>
            <person name="Gish J."/>
            <person name="Goldstein S."/>
            <person name="Gonzalez A.J."/>
            <person name="Green P.J."/>
            <person name="Hallab A."/>
            <person name="Hartog M."/>
            <person name="Hua A."/>
            <person name="Humphray S.J."/>
            <person name="Jeong D.H."/>
            <person name="Jing Y."/>
            <person name="Jocker A."/>
            <person name="Kenton S.M."/>
            <person name="Kim D.J."/>
            <person name="Klee K."/>
            <person name="Lai H."/>
            <person name="Lang C."/>
            <person name="Lin S."/>
            <person name="Macmil S.L."/>
            <person name="Magdelenat G."/>
            <person name="Matthews L."/>
            <person name="McCorrison J."/>
            <person name="Monaghan E.L."/>
            <person name="Mun J.H."/>
            <person name="Najar F.Z."/>
            <person name="Nicholson C."/>
            <person name="Noirot C."/>
            <person name="O'Bleness M."/>
            <person name="Paule C.R."/>
            <person name="Poulain J."/>
            <person name="Prion F."/>
            <person name="Qin B."/>
            <person name="Qu C."/>
            <person name="Retzel E.F."/>
            <person name="Riddle C."/>
            <person name="Sallet E."/>
            <person name="Samain S."/>
            <person name="Samson N."/>
            <person name="Sanders I."/>
            <person name="Saurat O."/>
            <person name="Scarpelli C."/>
            <person name="Schiex T."/>
            <person name="Segurens B."/>
            <person name="Severin A.J."/>
            <person name="Sherrier D.J."/>
            <person name="Shi R."/>
            <person name="Sims S."/>
            <person name="Singer S.R."/>
            <person name="Sinharoy S."/>
            <person name="Sterck L."/>
            <person name="Viollet A."/>
            <person name="Wang B.B."/>
            <person name="Wang K."/>
            <person name="Wang M."/>
            <person name="Wang X."/>
            <person name="Warfsmann J."/>
            <person name="Weissenbach J."/>
            <person name="White D.D."/>
            <person name="White J.D."/>
            <person name="Wiley G.B."/>
            <person name="Wincker P."/>
            <person name="Xing Y."/>
            <person name="Yang L."/>
            <person name="Yao Z."/>
            <person name="Ying F."/>
            <person name="Zhai J."/>
            <person name="Zhou L."/>
            <person name="Zuber A."/>
            <person name="Denarie J."/>
            <person name="Dixon R.A."/>
            <person name="May G.D."/>
            <person name="Schwartz D.C."/>
            <person name="Rogers J."/>
            <person name="Quetier F."/>
            <person name="Town C.D."/>
            <person name="Roe B.A."/>
        </authorList>
    </citation>
    <scope>NUCLEOTIDE SEQUENCE [LARGE SCALE GENOMIC DNA]</scope>
    <source>
        <strain evidence="2">A17</strain>
        <strain evidence="3 4">cv. Jemalong A17</strain>
    </source>
</reference>
<keyword evidence="4" id="KW-1185">Reference proteome</keyword>
<dbReference type="HOGENOM" id="CLU_1909820_0_0_1"/>
<dbReference type="AlphaFoldDB" id="A0A072TSW1"/>
<gene>
    <name evidence="2" type="ordered locus">MTR_8g070960</name>
</gene>
<protein>
    <submittedName>
        <fullName evidence="2 3">Uncharacterized protein</fullName>
    </submittedName>
</protein>
<evidence type="ECO:0000313" key="2">
    <source>
        <dbReference type="EMBL" id="KEH20276.1"/>
    </source>
</evidence>
<evidence type="ECO:0000313" key="3">
    <source>
        <dbReference type="EnsemblPlants" id="KEH20276"/>
    </source>
</evidence>
<feature type="compositionally biased region" description="Polar residues" evidence="1">
    <location>
        <begin position="123"/>
        <end position="133"/>
    </location>
</feature>
<dbReference type="EnsemblPlants" id="KEH20276">
    <property type="protein sequence ID" value="KEH20276"/>
    <property type="gene ID" value="MTR_8g070960"/>
</dbReference>
<reference evidence="3" key="3">
    <citation type="submission" date="2015-04" db="UniProtKB">
        <authorList>
            <consortium name="EnsemblPlants"/>
        </authorList>
    </citation>
    <scope>IDENTIFICATION</scope>
    <source>
        <strain evidence="3">cv. Jemalong A17</strain>
    </source>
</reference>
<proteinExistence type="predicted"/>
<sequence length="133" mass="15529">MQLDTASKELPKKYKFNIMLCTTRQQQPLQLRYLRRSKDTGLISKPRPKSLLCSTSLRVNFKTYLNKTNYYYDNKDRNHLEKDGIKPKSPFYTNRCPLTTPCQQTLPLLKPTPAKLHTPTKTNKQSQQEAVPK</sequence>
<evidence type="ECO:0000256" key="1">
    <source>
        <dbReference type="SAM" id="MobiDB-lite"/>
    </source>
</evidence>
<name>A0A072TSW1_MEDTR</name>
<feature type="compositionally biased region" description="Low complexity" evidence="1">
    <location>
        <begin position="103"/>
        <end position="122"/>
    </location>
</feature>
<accession>A0A072TSW1</accession>
<feature type="region of interest" description="Disordered" evidence="1">
    <location>
        <begin position="103"/>
        <end position="133"/>
    </location>
</feature>
<organism evidence="2 4">
    <name type="scientific">Medicago truncatula</name>
    <name type="common">Barrel medic</name>
    <name type="synonym">Medicago tribuloides</name>
    <dbReference type="NCBI Taxonomy" id="3880"/>
    <lineage>
        <taxon>Eukaryota</taxon>
        <taxon>Viridiplantae</taxon>
        <taxon>Streptophyta</taxon>
        <taxon>Embryophyta</taxon>
        <taxon>Tracheophyta</taxon>
        <taxon>Spermatophyta</taxon>
        <taxon>Magnoliopsida</taxon>
        <taxon>eudicotyledons</taxon>
        <taxon>Gunneridae</taxon>
        <taxon>Pentapetalae</taxon>
        <taxon>rosids</taxon>
        <taxon>fabids</taxon>
        <taxon>Fabales</taxon>
        <taxon>Fabaceae</taxon>
        <taxon>Papilionoideae</taxon>
        <taxon>50 kb inversion clade</taxon>
        <taxon>NPAAA clade</taxon>
        <taxon>Hologalegina</taxon>
        <taxon>IRL clade</taxon>
        <taxon>Trifolieae</taxon>
        <taxon>Medicago</taxon>
    </lineage>
</organism>
<dbReference type="Proteomes" id="UP000002051">
    <property type="component" value="Chromosome 8"/>
</dbReference>
<dbReference type="EMBL" id="CM001224">
    <property type="protein sequence ID" value="KEH20276.1"/>
    <property type="molecule type" value="Genomic_DNA"/>
</dbReference>